<dbReference type="Pfam" id="PF02297">
    <property type="entry name" value="COX6B"/>
    <property type="match status" value="1"/>
</dbReference>
<keyword evidence="4" id="KW-1015">Disulfide bond</keyword>
<gene>
    <name evidence="6" type="ORF">GQ602_000567</name>
</gene>
<evidence type="ECO:0000256" key="2">
    <source>
        <dbReference type="ARBA" id="ARBA00006425"/>
    </source>
</evidence>
<reference evidence="6 7" key="1">
    <citation type="journal article" date="2020" name="G3 (Bethesda)">
        <title>Genetic Underpinnings of Host Manipulation by Ophiocordyceps as Revealed by Comparative Transcriptomics.</title>
        <authorList>
            <person name="Will I."/>
            <person name="Das B."/>
            <person name="Trinh T."/>
            <person name="Brachmann A."/>
            <person name="Ohm R.A."/>
            <person name="de Bekker C."/>
        </authorList>
    </citation>
    <scope>NUCLEOTIDE SEQUENCE [LARGE SCALE GENOMIC DNA]</scope>
    <source>
        <strain evidence="6 7">EC05</strain>
    </source>
</reference>
<evidence type="ECO:0000256" key="1">
    <source>
        <dbReference type="ARBA" id="ARBA00004173"/>
    </source>
</evidence>
<dbReference type="GO" id="GO:0005758">
    <property type="term" value="C:mitochondrial intermembrane space"/>
    <property type="evidence" value="ECO:0007669"/>
    <property type="project" value="TreeGrafter"/>
</dbReference>
<dbReference type="SUPFAM" id="SSF47694">
    <property type="entry name" value="Cytochrome c oxidase subunit h"/>
    <property type="match status" value="1"/>
</dbReference>
<dbReference type="GO" id="GO:0033617">
    <property type="term" value="P:mitochondrial respiratory chain complex IV assembly"/>
    <property type="evidence" value="ECO:0007669"/>
    <property type="project" value="TreeGrafter"/>
</dbReference>
<dbReference type="InterPro" id="IPR048281">
    <property type="entry name" value="COA6_fun"/>
</dbReference>
<dbReference type="InterPro" id="IPR036549">
    <property type="entry name" value="CX6/COA6-like_sf"/>
</dbReference>
<dbReference type="AlphaFoldDB" id="A0A8H4QCF1"/>
<dbReference type="OrthoDB" id="5545577at2759"/>
<dbReference type="PANTHER" id="PTHR47677">
    <property type="entry name" value="CYTOCHROME C OXIDASE ASSEMBLY FACTOR 6"/>
    <property type="match status" value="1"/>
</dbReference>
<dbReference type="InterPro" id="IPR048280">
    <property type="entry name" value="COX6B-like"/>
</dbReference>
<comment type="similarity">
    <text evidence="2">Belongs to the cytochrome c oxidase subunit 6B family.</text>
</comment>
<comment type="subcellular location">
    <subcellularLocation>
        <location evidence="1">Mitochondrion</location>
    </subcellularLocation>
</comment>
<evidence type="ECO:0000256" key="5">
    <source>
        <dbReference type="SAM" id="MobiDB-lite"/>
    </source>
</evidence>
<dbReference type="Gene3D" id="1.10.10.140">
    <property type="entry name" value="Cytochrome c oxidase, subunit VIb"/>
    <property type="match status" value="1"/>
</dbReference>
<dbReference type="PANTHER" id="PTHR47677:SF1">
    <property type="entry name" value="CYTOCHROME C OXIDASE ASSEMBLY FACTOR 6"/>
    <property type="match status" value="1"/>
</dbReference>
<proteinExistence type="inferred from homology"/>
<organism evidence="6 7">
    <name type="scientific">Ophiocordyceps camponoti-floridani</name>
    <dbReference type="NCBI Taxonomy" id="2030778"/>
    <lineage>
        <taxon>Eukaryota</taxon>
        <taxon>Fungi</taxon>
        <taxon>Dikarya</taxon>
        <taxon>Ascomycota</taxon>
        <taxon>Pezizomycotina</taxon>
        <taxon>Sordariomycetes</taxon>
        <taxon>Hypocreomycetidae</taxon>
        <taxon>Hypocreales</taxon>
        <taxon>Ophiocordycipitaceae</taxon>
        <taxon>Ophiocordyceps</taxon>
    </lineage>
</organism>
<evidence type="ECO:0000256" key="3">
    <source>
        <dbReference type="ARBA" id="ARBA00023128"/>
    </source>
</evidence>
<feature type="region of interest" description="Disordered" evidence="5">
    <location>
        <begin position="1"/>
        <end position="34"/>
    </location>
</feature>
<comment type="caution">
    <text evidence="6">The sequence shown here is derived from an EMBL/GenBank/DDBJ whole genome shotgun (WGS) entry which is preliminary data.</text>
</comment>
<name>A0A8H4QCF1_9HYPO</name>
<protein>
    <submittedName>
        <fullName evidence="6">Cytochrome c oxidase, subunit VIb</fullName>
    </submittedName>
</protein>
<evidence type="ECO:0000313" key="6">
    <source>
        <dbReference type="EMBL" id="KAF4594954.1"/>
    </source>
</evidence>
<evidence type="ECO:0000313" key="7">
    <source>
        <dbReference type="Proteomes" id="UP000562929"/>
    </source>
</evidence>
<keyword evidence="7" id="KW-1185">Reference proteome</keyword>
<evidence type="ECO:0000256" key="4">
    <source>
        <dbReference type="ARBA" id="ARBA00023157"/>
    </source>
</evidence>
<dbReference type="Proteomes" id="UP000562929">
    <property type="component" value="Unassembled WGS sequence"/>
</dbReference>
<keyword evidence="3" id="KW-0496">Mitochondrion</keyword>
<dbReference type="EMBL" id="JAACLJ010000001">
    <property type="protein sequence ID" value="KAF4594954.1"/>
    <property type="molecule type" value="Genomic_DNA"/>
</dbReference>
<sequence>MPWWWPFSSSSSSSSSSNPRAQEIRSGASVPTRAERQKCWSSRDAYFSCLDRLHILDPASAPRACPEQARDMERDCAAAWVDYFKKFRVAEAKKREALRKLKEEGAVQVPLKPEFGDGKPPA</sequence>
<feature type="compositionally biased region" description="Low complexity" evidence="5">
    <location>
        <begin position="8"/>
        <end position="17"/>
    </location>
</feature>
<accession>A0A8H4QCF1</accession>